<accession>A0AAW8EZS5</accession>
<keyword evidence="3" id="KW-1185">Reference proteome</keyword>
<dbReference type="AlphaFoldDB" id="A0AAW8EZS5"/>
<organism evidence="2 3">
    <name type="scientific">Microbacterium natoriense</name>
    <dbReference type="NCBI Taxonomy" id="284570"/>
    <lineage>
        <taxon>Bacteria</taxon>
        <taxon>Bacillati</taxon>
        <taxon>Actinomycetota</taxon>
        <taxon>Actinomycetes</taxon>
        <taxon>Micrococcales</taxon>
        <taxon>Microbacteriaceae</taxon>
        <taxon>Microbacterium</taxon>
    </lineage>
</organism>
<proteinExistence type="predicted"/>
<evidence type="ECO:0000313" key="3">
    <source>
        <dbReference type="Proteomes" id="UP001244427"/>
    </source>
</evidence>
<gene>
    <name evidence="2" type="ORF">QFZ53_001927</name>
</gene>
<dbReference type="EMBL" id="JAUSXV010000001">
    <property type="protein sequence ID" value="MDQ0647731.1"/>
    <property type="molecule type" value="Genomic_DNA"/>
</dbReference>
<keyword evidence="1" id="KW-1133">Transmembrane helix</keyword>
<keyword evidence="1" id="KW-0472">Membrane</keyword>
<keyword evidence="1" id="KW-0812">Transmembrane</keyword>
<feature type="transmembrane region" description="Helical" evidence="1">
    <location>
        <begin position="21"/>
        <end position="43"/>
    </location>
</feature>
<protein>
    <submittedName>
        <fullName evidence="2">Membrane protein</fullName>
    </submittedName>
</protein>
<comment type="caution">
    <text evidence="2">The sequence shown here is derived from an EMBL/GenBank/DDBJ whole genome shotgun (WGS) entry which is preliminary data.</text>
</comment>
<dbReference type="RefSeq" id="WP_307295765.1">
    <property type="nucleotide sequence ID" value="NZ_JAUSXV010000001.1"/>
</dbReference>
<reference evidence="2 3" key="1">
    <citation type="submission" date="2023-07" db="EMBL/GenBank/DDBJ databases">
        <title>Comparative genomics of wheat-associated soil bacteria to identify genetic determinants of phenazine resistance.</title>
        <authorList>
            <person name="Mouncey N."/>
        </authorList>
    </citation>
    <scope>NUCLEOTIDE SEQUENCE [LARGE SCALE GENOMIC DNA]</scope>
    <source>
        <strain evidence="2 3">W4I9-1</strain>
    </source>
</reference>
<evidence type="ECO:0000313" key="2">
    <source>
        <dbReference type="EMBL" id="MDQ0647731.1"/>
    </source>
</evidence>
<name>A0AAW8EZS5_9MICO</name>
<dbReference type="Proteomes" id="UP001244427">
    <property type="component" value="Unassembled WGS sequence"/>
</dbReference>
<sequence length="253" mass="26785">MIGTETAPLRTGLTRRAWTRAAGIMPVTAVAMIAGCCLAAAFTRGQVRFVAVAVVILVGVVAGLLWTKRGGVDAVHRRVAAARSAWSGSRDGAASVQDGAADARDVALALPRGWRVEAARGRMRFPLGEVTVRGETWVLRAVVGSRRAPRRREVVGVDAPTHGAFLSIPVGTTADSMLVAPAWAGNTSASAPVWLPTVRDRVAEHEDLLASLTVGDDRVILFALDDPRPETMLNRARLVRDVAAIIQAAHGRP</sequence>
<feature type="transmembrane region" description="Helical" evidence="1">
    <location>
        <begin position="49"/>
        <end position="67"/>
    </location>
</feature>
<evidence type="ECO:0000256" key="1">
    <source>
        <dbReference type="SAM" id="Phobius"/>
    </source>
</evidence>